<dbReference type="InterPro" id="IPR045670">
    <property type="entry name" value="DUF5916"/>
</dbReference>
<dbReference type="Proteomes" id="UP000391834">
    <property type="component" value="Unassembled WGS sequence"/>
</dbReference>
<accession>A0A5M4AYN3</accession>
<dbReference type="Gene3D" id="2.60.40.1190">
    <property type="match status" value="1"/>
</dbReference>
<evidence type="ECO:0000313" key="3">
    <source>
        <dbReference type="EMBL" id="GET32706.1"/>
    </source>
</evidence>
<feature type="signal peptide" evidence="1">
    <location>
        <begin position="1"/>
        <end position="23"/>
    </location>
</feature>
<keyword evidence="4" id="KW-1185">Reference proteome</keyword>
<dbReference type="EMBL" id="BLAX01000001">
    <property type="protein sequence ID" value="GET32706.1"/>
    <property type="molecule type" value="Genomic_DNA"/>
</dbReference>
<gene>
    <name evidence="3" type="ORF">PbJCM13498_15690</name>
</gene>
<evidence type="ECO:0000259" key="2">
    <source>
        <dbReference type="Pfam" id="PF19313"/>
    </source>
</evidence>
<dbReference type="Pfam" id="PF19313">
    <property type="entry name" value="DUF5916"/>
    <property type="match status" value="1"/>
</dbReference>
<dbReference type="SUPFAM" id="SSF49344">
    <property type="entry name" value="CBD9-like"/>
    <property type="match status" value="1"/>
</dbReference>
<evidence type="ECO:0000313" key="4">
    <source>
        <dbReference type="Proteomes" id="UP000391834"/>
    </source>
</evidence>
<name>A0A5M4AYN3_9BACT</name>
<feature type="chain" id="PRO_5024355040" description="DUF5916 domain-containing protein" evidence="1">
    <location>
        <begin position="24"/>
        <end position="743"/>
    </location>
</feature>
<protein>
    <recommendedName>
        <fullName evidence="2">DUF5916 domain-containing protein</fullName>
    </recommendedName>
</protein>
<comment type="caution">
    <text evidence="3">The sequence shown here is derived from an EMBL/GenBank/DDBJ whole genome shotgun (WGS) entry which is preliminary data.</text>
</comment>
<dbReference type="AlphaFoldDB" id="A0A5M4AYN3"/>
<dbReference type="CDD" id="cd09618">
    <property type="entry name" value="CBM9_like_2"/>
    <property type="match status" value="1"/>
</dbReference>
<evidence type="ECO:0000256" key="1">
    <source>
        <dbReference type="SAM" id="SignalP"/>
    </source>
</evidence>
<dbReference type="RefSeq" id="WP_025862578.1">
    <property type="nucleotide sequence ID" value="NZ_BLAX01000001.1"/>
</dbReference>
<proteinExistence type="predicted"/>
<feature type="domain" description="DUF5916" evidence="2">
    <location>
        <begin position="261"/>
        <end position="361"/>
    </location>
</feature>
<keyword evidence="1" id="KW-0732">Signal</keyword>
<sequence length="743" mass="85765">MKLTKVLTTLAVWLVLVTEGVSASGNNGLTAQSFSFSRKDSTVTINTINSDYVLHVKKRTGPIKLDGVLDEEDWKRAQKATNFYMVLPYDTGYAAAKSEVMMTYGDKAFYLAFVFYDTIPGKRPVESLRRDFVFGNNDNFLLFLDTYNDQTTGYSFGANAAGAKWDGTMSDGHSVNLIWDCKWQSKTKNYKDRWVTEMRIPFKSIRYQSGVDHWNVQFSRLDLKRNEKSAWAPVPQQFPTASLAYAGVVQWETPPPKSGLQFSLIPYIFGSASRDFEAGTDTRYRKDFGMDAKLGLSSSLNLDLTYNPDFSQAEVDDQVTNLDRFELYYPEKRQFFLENSDLFANYGSGQIRPFFSRRIGLDSPVLAGARLSGKLGNDWRLGVMDMETEKQGDLLARNFFVASVQKKVFSRSNIGAIFVNKQNMNVPSGFTGNEYNRVAGLEYNLASSNNYWTGEFFGFRSFTPGMSSGEQFAQGTQLNYSRKQYDLGIKEYYVGKNYNAETGYVPRVDYLRLNPTATVRFYPDKSNVEYHGFFTELDTYFRPGDMELTDREVSFDYFFQFHNRSHLELETNFWYIKLRNAFDPTNQGNHFLEAGTGYNWFDATLIYQSDNRKTFKYELSSGYGGFFNGNRLHVEGMLNYRFQPFGYVSMVFSYNNLKLPQPWGDTGYWLVGPKLDVTFTDKLFFTTYVQYNEQIDNINVNARLQWRYQPVSDIYLVYTDNYFPGNMQAKNRALVFKMTYWFN</sequence>
<reference evidence="3 4" key="1">
    <citation type="submission" date="2019-10" db="EMBL/GenBank/DDBJ databases">
        <title>Prolixibacter strains distinguished by the presence of nitrate reductase genes were adept at nitrate-dependent anaerobic corrosion of metallic iron and carbon steel.</title>
        <authorList>
            <person name="Iino T."/>
            <person name="Shono N."/>
            <person name="Ito K."/>
            <person name="Nakamura R."/>
            <person name="Sueoka K."/>
            <person name="Harayama S."/>
            <person name="Ohkuma M."/>
        </authorList>
    </citation>
    <scope>NUCLEOTIDE SEQUENCE [LARGE SCALE GENOMIC DNA]</scope>
    <source>
        <strain evidence="3 4">JCM 13498</strain>
    </source>
</reference>
<organism evidence="3 4">
    <name type="scientific">Prolixibacter bellariivorans</name>
    <dbReference type="NCBI Taxonomy" id="314319"/>
    <lineage>
        <taxon>Bacteria</taxon>
        <taxon>Pseudomonadati</taxon>
        <taxon>Bacteroidota</taxon>
        <taxon>Bacteroidia</taxon>
        <taxon>Marinilabiliales</taxon>
        <taxon>Prolixibacteraceae</taxon>
        <taxon>Prolixibacter</taxon>
    </lineage>
</organism>